<dbReference type="InterPro" id="IPR033985">
    <property type="entry name" value="SusD-like_N"/>
</dbReference>
<comment type="caution">
    <text evidence="8">The sequence shown here is derived from an EMBL/GenBank/DDBJ whole genome shotgun (WGS) entry which is preliminary data.</text>
</comment>
<evidence type="ECO:0000259" key="6">
    <source>
        <dbReference type="Pfam" id="PF07980"/>
    </source>
</evidence>
<proteinExistence type="inferred from homology"/>
<dbReference type="RefSeq" id="WP_148540850.1">
    <property type="nucleotide sequence ID" value="NZ_VSDQ01000409.1"/>
</dbReference>
<dbReference type="GO" id="GO:0009279">
    <property type="term" value="C:cell outer membrane"/>
    <property type="evidence" value="ECO:0007669"/>
    <property type="project" value="UniProtKB-SubCell"/>
</dbReference>
<evidence type="ECO:0000256" key="4">
    <source>
        <dbReference type="ARBA" id="ARBA00023136"/>
    </source>
</evidence>
<dbReference type="EMBL" id="VSDQ01000409">
    <property type="protein sequence ID" value="TYA84343.1"/>
    <property type="molecule type" value="Genomic_DNA"/>
</dbReference>
<dbReference type="OrthoDB" id="5694214at2"/>
<dbReference type="AlphaFoldDB" id="A0A5D0IKC2"/>
<keyword evidence="9" id="KW-1185">Reference proteome</keyword>
<dbReference type="PROSITE" id="PS51257">
    <property type="entry name" value="PROKAR_LIPOPROTEIN"/>
    <property type="match status" value="1"/>
</dbReference>
<comment type="similarity">
    <text evidence="2">Belongs to the SusD family.</text>
</comment>
<keyword evidence="4" id="KW-0472">Membrane</keyword>
<reference evidence="8 9" key="1">
    <citation type="submission" date="2019-08" db="EMBL/GenBank/DDBJ databases">
        <title>Seonamhaeicola sediminis sp. nov., isolated from marine sediment.</title>
        <authorList>
            <person name="Cao W.R."/>
        </authorList>
    </citation>
    <scope>NUCLEOTIDE SEQUENCE [LARGE SCALE GENOMIC DNA]</scope>
    <source>
        <strain evidence="8 9">B011</strain>
    </source>
</reference>
<dbReference type="SUPFAM" id="SSF48452">
    <property type="entry name" value="TPR-like"/>
    <property type="match status" value="1"/>
</dbReference>
<evidence type="ECO:0000256" key="1">
    <source>
        <dbReference type="ARBA" id="ARBA00004442"/>
    </source>
</evidence>
<protein>
    <submittedName>
        <fullName evidence="8">RagB/SusD family nutrient uptake outer membrane protein</fullName>
    </submittedName>
</protein>
<evidence type="ECO:0000313" key="9">
    <source>
        <dbReference type="Proteomes" id="UP000323930"/>
    </source>
</evidence>
<evidence type="ECO:0000313" key="8">
    <source>
        <dbReference type="EMBL" id="TYA84343.1"/>
    </source>
</evidence>
<dbReference type="InterPro" id="IPR011990">
    <property type="entry name" value="TPR-like_helical_dom_sf"/>
</dbReference>
<comment type="subcellular location">
    <subcellularLocation>
        <location evidence="1">Cell outer membrane</location>
    </subcellularLocation>
</comment>
<feature type="domain" description="RagB/SusD" evidence="6">
    <location>
        <begin position="349"/>
        <end position="615"/>
    </location>
</feature>
<evidence type="ECO:0000259" key="7">
    <source>
        <dbReference type="Pfam" id="PF14322"/>
    </source>
</evidence>
<organism evidence="8 9">
    <name type="scientific">Seonamhaeicola marinus</name>
    <dbReference type="NCBI Taxonomy" id="1912246"/>
    <lineage>
        <taxon>Bacteria</taxon>
        <taxon>Pseudomonadati</taxon>
        <taxon>Bacteroidota</taxon>
        <taxon>Flavobacteriia</taxon>
        <taxon>Flavobacteriales</taxon>
        <taxon>Flavobacteriaceae</taxon>
    </lineage>
</organism>
<dbReference type="Gene3D" id="1.25.40.390">
    <property type="match status" value="1"/>
</dbReference>
<gene>
    <name evidence="8" type="ORF">FUA24_06770</name>
</gene>
<dbReference type="InterPro" id="IPR012944">
    <property type="entry name" value="SusD_RagB_dom"/>
</dbReference>
<dbReference type="Proteomes" id="UP000323930">
    <property type="component" value="Unassembled WGS sequence"/>
</dbReference>
<name>A0A5D0IKC2_9FLAO</name>
<evidence type="ECO:0000256" key="2">
    <source>
        <dbReference type="ARBA" id="ARBA00006275"/>
    </source>
</evidence>
<keyword evidence="5" id="KW-0998">Cell outer membrane</keyword>
<dbReference type="Pfam" id="PF14322">
    <property type="entry name" value="SusD-like_3"/>
    <property type="match status" value="1"/>
</dbReference>
<evidence type="ECO:0000256" key="5">
    <source>
        <dbReference type="ARBA" id="ARBA00023237"/>
    </source>
</evidence>
<keyword evidence="3" id="KW-0732">Signal</keyword>
<sequence length="615" mass="69808">MKRYYTRLLLALTAVSILISCEDYLDVSPELGISSEEVFTDYFSARGAVDRASRLIHNSVYNGTDWSSEIGAMSDECQMAQARFPTHRILNAGVWMNSNTKEIGGMRYIGAGGEFNGSDFSTEPTSKAFLAIRAVNTVLENIDQLEEYPTELGFSPQELKDQLVGQSYFLRAFHYFQVIRRYGGFPILNKVYDTSHDFNEVRPSYLTSTDSLVADCDRAIQRLPERWNDQNNGRATKTSARALKAMALLYASSPLMNPDLNPYGSNSRTYNTAYAEKAAAAAADAINSFTAGGYEMYTMEDYKENWLSRTPGFPKEAIIVPPFSRHSDPAGGLVGQGWMLPQFAGGWFAESPPTHNAVEWFETADGYDVNDPDAIANGSFDPTDPYSNRDPRLKTLIFTHGDEMFEGLPNPGDTRIRVLDATNPSGWHYNFDVSKNKMFTGYYHKGKHRWIGCDRWNRRGGWYRSFPHIRVAQLYLDYAEAVNEAYGPNGTAPGSSLTAVEAINVVRSRANMPNVLAKYTSSKDEFRKRIYNERAVELFHEQHRWHDLRRWKLAKEVLGEGNIYSVDIRVVNGQTVYGKKVIQNAIRVFEDKHYWYPFPQNVMDIMTEFEQNPGW</sequence>
<dbReference type="Pfam" id="PF07980">
    <property type="entry name" value="SusD_RagB"/>
    <property type="match status" value="1"/>
</dbReference>
<feature type="domain" description="SusD-like N-terminal" evidence="7">
    <location>
        <begin position="127"/>
        <end position="243"/>
    </location>
</feature>
<evidence type="ECO:0000256" key="3">
    <source>
        <dbReference type="ARBA" id="ARBA00022729"/>
    </source>
</evidence>
<accession>A0A5D0IKC2</accession>